<dbReference type="GO" id="GO:0000321">
    <property type="term" value="P:re-entry into mitotic cell cycle after pheromone arrest"/>
    <property type="evidence" value="ECO:0007669"/>
    <property type="project" value="EnsemblFungi"/>
</dbReference>
<protein>
    <recommendedName>
        <fullName evidence="6">Factor arrest protein 11</fullName>
    </recommendedName>
</protein>
<organism evidence="4 5">
    <name type="scientific">Huiozyma naganishii (strain ATCC MYA-139 / BCRC 22969 / CBS 8797 / KCTC 17520 / NBRC 10181 / NCYC 3082 / Yp74L-3)</name>
    <name type="common">Yeast</name>
    <name type="synonym">Kazachstania naganishii</name>
    <dbReference type="NCBI Taxonomy" id="1071383"/>
    <lineage>
        <taxon>Eukaryota</taxon>
        <taxon>Fungi</taxon>
        <taxon>Dikarya</taxon>
        <taxon>Ascomycota</taxon>
        <taxon>Saccharomycotina</taxon>
        <taxon>Saccharomycetes</taxon>
        <taxon>Saccharomycetales</taxon>
        <taxon>Saccharomycetaceae</taxon>
        <taxon>Huiozyma</taxon>
    </lineage>
</organism>
<dbReference type="GO" id="GO:0016239">
    <property type="term" value="P:positive regulation of macroautophagy"/>
    <property type="evidence" value="ECO:0007669"/>
    <property type="project" value="EnsemblFungi"/>
</dbReference>
<dbReference type="EMBL" id="HE978322">
    <property type="protein sequence ID" value="CCK72005.1"/>
    <property type="molecule type" value="Genomic_DNA"/>
</dbReference>
<reference evidence="4 5" key="1">
    <citation type="journal article" date="2011" name="Proc. Natl. Acad. Sci. U.S.A.">
        <title>Evolutionary erosion of yeast sex chromosomes by mating-type switching accidents.</title>
        <authorList>
            <person name="Gordon J.L."/>
            <person name="Armisen D."/>
            <person name="Proux-Wera E."/>
            <person name="Oheigeartaigh S.S."/>
            <person name="Byrne K.P."/>
            <person name="Wolfe K.H."/>
        </authorList>
    </citation>
    <scope>NUCLEOTIDE SEQUENCE [LARGE SCALE GENOMIC DNA]</scope>
    <source>
        <strain evidence="5">ATCC MYA-139 / BCRC 22969 / CBS 8797 / CCRC 22969 / KCTC 17520 / NBRC 10181 / NCYC 3082</strain>
    </source>
</reference>
<dbReference type="Proteomes" id="UP000006310">
    <property type="component" value="Chromosome 9"/>
</dbReference>
<accession>J7RAW8</accession>
<dbReference type="SMART" id="SM01293">
    <property type="entry name" value="DUF3402"/>
    <property type="match status" value="1"/>
</dbReference>
<dbReference type="InterPro" id="IPR021819">
    <property type="entry name" value="Far11/STRP_C"/>
</dbReference>
<dbReference type="InterPro" id="IPR040185">
    <property type="entry name" value="Far11/STRP"/>
</dbReference>
<dbReference type="SMART" id="SM01292">
    <property type="entry name" value="N1221"/>
    <property type="match status" value="1"/>
</dbReference>
<dbReference type="GO" id="GO:0000138">
    <property type="term" value="C:Golgi trans cisterna"/>
    <property type="evidence" value="ECO:0007669"/>
    <property type="project" value="EnsemblFungi"/>
</dbReference>
<dbReference type="GO" id="GO:0005783">
    <property type="term" value="C:endoplasmic reticulum"/>
    <property type="evidence" value="ECO:0007669"/>
    <property type="project" value="EnsemblFungi"/>
</dbReference>
<dbReference type="OrthoDB" id="18234at2759"/>
<evidence type="ECO:0000259" key="2">
    <source>
        <dbReference type="SMART" id="SM01292"/>
    </source>
</evidence>
<dbReference type="eggNOG" id="KOG3680">
    <property type="taxonomic scope" value="Eukaryota"/>
</dbReference>
<feature type="domain" description="Far11/STRP C-terminal" evidence="3">
    <location>
        <begin position="591"/>
        <end position="951"/>
    </location>
</feature>
<name>J7RAW8_HUIN7</name>
<dbReference type="OMA" id="PCLYPSD"/>
<evidence type="ECO:0000256" key="1">
    <source>
        <dbReference type="SAM" id="MobiDB-lite"/>
    </source>
</evidence>
<evidence type="ECO:0008006" key="6">
    <source>
        <dbReference type="Google" id="ProtNLM"/>
    </source>
</evidence>
<dbReference type="RefSeq" id="XP_022466250.1">
    <property type="nucleotide sequence ID" value="XM_022609901.1"/>
</dbReference>
<dbReference type="HOGENOM" id="CLU_003184_1_0_1"/>
<evidence type="ECO:0000313" key="5">
    <source>
        <dbReference type="Proteomes" id="UP000006310"/>
    </source>
</evidence>
<dbReference type="KEGG" id="kng:KNAG_0I02190"/>
<feature type="region of interest" description="Disordered" evidence="1">
    <location>
        <begin position="522"/>
        <end position="543"/>
    </location>
</feature>
<sequence>MDAEHVGGEKQILRSVSLDSLRPSRQRATLRFRDDTGAVNFQKLRRVPVDVPRDRRDDTLLRDLDSMLRTKLNIGDPALEQIDMDGSHGHQYHPSPVLEPNFNFAMSVKGNSRNSNPLTIKSDTDLLAENLKNATDGEADDDAEPYCDDDEEDFANVDEIDGPIIGRISPSTTPSKTSPVENSARPNAREADFNLPVSETFQKNLDRRCFELNTSHTELTNDSMPDVGWKLDDFYGLESELQDWFTSTDHTYLAQLRSHFVDKIKDPDMFLCDEKYARAEISTMVANLENNMDSNLMALTYTSLGCIVYADDMIEHIFIIKRNNILLVQVLPQLIGVFKKISAACRDDKSNLRRKTTLLFYVATTLFFIISVCIELRDEYSGDVTNCITHISDAGLLKYLTGYIEYWRWNSRLSMRIRNINALLYKALVLQFGDNRRCKEVKRKLYKYHGISHSDDKSNRLTLSPLQFEAFSEDITSRFPAYDMPATPLAEHIDNSNSLSQFLEIPRSKSRNSINASLSVPQQHLATPAPSPPSSPAKMQFSEGLRPRKSFQTNMSYPFLYPFDDDSTDATFREKSLAESQDNSNNNTAVPYSIEEASKILADNLQITLDCKQLWYERDLFMATERGWRDEDDDKLASNPYDYSGMENPQKLEEIEVMKRVSQYYSDCLAGLGSLVFVMLQVIESNLSNINYRPEDFPNQASIDAVQPHLEIIRTKELSLRVAVGVLNVLLKWFKVNHVLKFEHLSLLIYDAKYINICSSLLGKYSENYADKALRKMLNSNYSFWGVCSQEYKTRPVAALDDGRFDTNILSSFAYMLRILRKVTGSKTHRLKCLPLSIGLIFKRYYRLFNLSIYHPILKIIKELTPFKNKRWKSEHMDLISGVYLYERLELVDNWVTGKDIAGELNDACGQEIALRALLQFYNFTHYETAMHDLGYCKKSSSSLNMFTKDSERLNSLV</sequence>
<evidence type="ECO:0000313" key="4">
    <source>
        <dbReference type="EMBL" id="CCK72005.1"/>
    </source>
</evidence>
<feature type="compositionally biased region" description="Low complexity" evidence="1">
    <location>
        <begin position="169"/>
        <end position="179"/>
    </location>
</feature>
<feature type="domain" description="Far11/STRP N-terminal" evidence="2">
    <location>
        <begin position="224"/>
        <end position="495"/>
    </location>
</feature>
<keyword evidence="5" id="KW-1185">Reference proteome</keyword>
<dbReference type="Pfam" id="PF07923">
    <property type="entry name" value="N1221"/>
    <property type="match status" value="1"/>
</dbReference>
<gene>
    <name evidence="4" type="primary">KNAG0I02190</name>
    <name evidence="4" type="ordered locus">KNAG_0I02190</name>
</gene>
<dbReference type="GeneID" id="34527748"/>
<dbReference type="GO" id="GO:0031573">
    <property type="term" value="P:mitotic intra-S DNA damage checkpoint signaling"/>
    <property type="evidence" value="ECO:0007669"/>
    <property type="project" value="EnsemblFungi"/>
</dbReference>
<dbReference type="GO" id="GO:0007010">
    <property type="term" value="P:cytoskeleton organization"/>
    <property type="evidence" value="ECO:0007669"/>
    <property type="project" value="TreeGrafter"/>
</dbReference>
<evidence type="ECO:0000259" key="3">
    <source>
        <dbReference type="SMART" id="SM01293"/>
    </source>
</evidence>
<dbReference type="AlphaFoldDB" id="J7RAW8"/>
<dbReference type="PANTHER" id="PTHR13239">
    <property type="entry name" value="PROTEIN REQUIRED FOR HYPHAL ANASTOMOSIS HAM-2"/>
    <property type="match status" value="1"/>
</dbReference>
<dbReference type="PANTHER" id="PTHR13239:SF4">
    <property type="entry name" value="AT25231P"/>
    <property type="match status" value="1"/>
</dbReference>
<dbReference type="GO" id="GO:0005829">
    <property type="term" value="C:cytosol"/>
    <property type="evidence" value="ECO:0007669"/>
    <property type="project" value="TreeGrafter"/>
</dbReference>
<dbReference type="InterPro" id="IPR012486">
    <property type="entry name" value="Far11/STRP_N"/>
</dbReference>
<reference evidence="5" key="2">
    <citation type="submission" date="2012-08" db="EMBL/GenBank/DDBJ databases">
        <title>Genome sequence of Kazachstania naganishii.</title>
        <authorList>
            <person name="Gordon J.L."/>
            <person name="Armisen D."/>
            <person name="Proux-Wera E."/>
            <person name="OhEigeartaigh S.S."/>
            <person name="Byrne K.P."/>
            <person name="Wolfe K.H."/>
        </authorList>
    </citation>
    <scope>NUCLEOTIDE SEQUENCE [LARGE SCALE GENOMIC DNA]</scope>
    <source>
        <strain evidence="5">ATCC MYA-139 / BCRC 22969 / CBS 8797 / CCRC 22969 / KCTC 17520 / NBRC 10181 / NCYC 3082</strain>
    </source>
</reference>
<proteinExistence type="predicted"/>
<dbReference type="STRING" id="1071383.J7RAW8"/>
<feature type="region of interest" description="Disordered" evidence="1">
    <location>
        <begin position="158"/>
        <end position="195"/>
    </location>
</feature>
<dbReference type="Pfam" id="PF11882">
    <property type="entry name" value="DUF3402"/>
    <property type="match status" value="2"/>
</dbReference>